<proteinExistence type="predicted"/>
<gene>
    <name evidence="1" type="ORF">BKE38_04320</name>
</gene>
<dbReference type="OrthoDB" id="7276193at2"/>
<dbReference type="Proteomes" id="UP000188879">
    <property type="component" value="Unassembled WGS sequence"/>
</dbReference>
<dbReference type="AlphaFoldDB" id="A0A1V2H7H7"/>
<accession>A0A1V2H7H7</accession>
<dbReference type="EMBL" id="MLCO01000027">
    <property type="protein sequence ID" value="ONG57279.1"/>
    <property type="molecule type" value="Genomic_DNA"/>
</dbReference>
<dbReference type="RefSeq" id="WP_076956155.1">
    <property type="nucleotide sequence ID" value="NZ_MLCO01000027.1"/>
</dbReference>
<sequence length="92" mass="10186">MDQSSTLLAFPQVPEDRLRLALRRLEAALAEQATAVAEFRSNLGALKEATSGLATQVNHYNETLDRTASQVQYAHQAARRLERTADRMVSMG</sequence>
<protein>
    <submittedName>
        <fullName evidence="1">Uncharacterized protein</fullName>
    </submittedName>
</protein>
<organism evidence="1 2">
    <name type="scientific">Teichococcus deserti</name>
    <dbReference type="NCBI Taxonomy" id="1817963"/>
    <lineage>
        <taxon>Bacteria</taxon>
        <taxon>Pseudomonadati</taxon>
        <taxon>Pseudomonadota</taxon>
        <taxon>Alphaproteobacteria</taxon>
        <taxon>Acetobacterales</taxon>
        <taxon>Roseomonadaceae</taxon>
        <taxon>Roseomonas</taxon>
    </lineage>
</organism>
<reference evidence="1 2" key="1">
    <citation type="submission" date="2016-10" db="EMBL/GenBank/DDBJ databases">
        <title>Draft Genome sequence of Roseomonas sp. strain M3.</title>
        <authorList>
            <person name="Subhash Y."/>
            <person name="Lee S."/>
        </authorList>
    </citation>
    <scope>NUCLEOTIDE SEQUENCE [LARGE SCALE GENOMIC DNA]</scope>
    <source>
        <strain evidence="1 2">M3</strain>
    </source>
</reference>
<evidence type="ECO:0000313" key="1">
    <source>
        <dbReference type="EMBL" id="ONG57279.1"/>
    </source>
</evidence>
<name>A0A1V2H7H7_9PROT</name>
<evidence type="ECO:0000313" key="2">
    <source>
        <dbReference type="Proteomes" id="UP000188879"/>
    </source>
</evidence>
<comment type="caution">
    <text evidence="1">The sequence shown here is derived from an EMBL/GenBank/DDBJ whole genome shotgun (WGS) entry which is preliminary data.</text>
</comment>
<keyword evidence="2" id="KW-1185">Reference proteome</keyword>